<evidence type="ECO:0000256" key="7">
    <source>
        <dbReference type="SAM" id="Phobius"/>
    </source>
</evidence>
<dbReference type="GO" id="GO:0005462">
    <property type="term" value="F:UDP-N-acetylglucosamine transmembrane transporter activity"/>
    <property type="evidence" value="ECO:0007669"/>
    <property type="project" value="TreeGrafter"/>
</dbReference>
<evidence type="ECO:0000256" key="4">
    <source>
        <dbReference type="ARBA" id="ARBA00022692"/>
    </source>
</evidence>
<organism evidence="8 9">
    <name type="scientific">Dimargaris verticillata</name>
    <dbReference type="NCBI Taxonomy" id="2761393"/>
    <lineage>
        <taxon>Eukaryota</taxon>
        <taxon>Fungi</taxon>
        <taxon>Fungi incertae sedis</taxon>
        <taxon>Zoopagomycota</taxon>
        <taxon>Kickxellomycotina</taxon>
        <taxon>Dimargaritomycetes</taxon>
        <taxon>Dimargaritales</taxon>
        <taxon>Dimargaritaceae</taxon>
        <taxon>Dimargaris</taxon>
    </lineage>
</organism>
<keyword evidence="4 7" id="KW-0812">Transmembrane</keyword>
<keyword evidence="9" id="KW-1185">Reference proteome</keyword>
<accession>A0A9W8B570</accession>
<evidence type="ECO:0000256" key="3">
    <source>
        <dbReference type="ARBA" id="ARBA00022597"/>
    </source>
</evidence>
<proteinExistence type="predicted"/>
<dbReference type="PANTHER" id="PTHR10778:SF4">
    <property type="entry name" value="NUCLEOTIDE SUGAR TRANSPORTER SLC35B4"/>
    <property type="match status" value="1"/>
</dbReference>
<feature type="transmembrane region" description="Helical" evidence="7">
    <location>
        <begin position="172"/>
        <end position="193"/>
    </location>
</feature>
<dbReference type="GO" id="GO:0005789">
    <property type="term" value="C:endoplasmic reticulum membrane"/>
    <property type="evidence" value="ECO:0007669"/>
    <property type="project" value="TreeGrafter"/>
</dbReference>
<feature type="transmembrane region" description="Helical" evidence="7">
    <location>
        <begin position="118"/>
        <end position="142"/>
    </location>
</feature>
<dbReference type="PANTHER" id="PTHR10778">
    <property type="entry name" value="SOLUTE CARRIER FAMILY 35 MEMBER B"/>
    <property type="match status" value="1"/>
</dbReference>
<reference evidence="8" key="1">
    <citation type="submission" date="2022-07" db="EMBL/GenBank/DDBJ databases">
        <title>Phylogenomic reconstructions and comparative analyses of Kickxellomycotina fungi.</title>
        <authorList>
            <person name="Reynolds N.K."/>
            <person name="Stajich J.E."/>
            <person name="Barry K."/>
            <person name="Grigoriev I.V."/>
            <person name="Crous P."/>
            <person name="Smith M.E."/>
        </authorList>
    </citation>
    <scope>NUCLEOTIDE SEQUENCE</scope>
    <source>
        <strain evidence="8">RSA 567</strain>
    </source>
</reference>
<comment type="caution">
    <text evidence="8">The sequence shown here is derived from an EMBL/GenBank/DDBJ whole genome shotgun (WGS) entry which is preliminary data.</text>
</comment>
<name>A0A9W8B570_9FUNG</name>
<dbReference type="SUPFAM" id="SSF103481">
    <property type="entry name" value="Multidrug resistance efflux transporter EmrE"/>
    <property type="match status" value="2"/>
</dbReference>
<protein>
    <submittedName>
        <fullName evidence="8">Golgi uridine diphosphate-N- acetylglucosamine transporter</fullName>
    </submittedName>
</protein>
<comment type="subcellular location">
    <subcellularLocation>
        <location evidence="1">Endomembrane system</location>
        <topology evidence="1">Multi-pass membrane protein</topology>
    </subcellularLocation>
</comment>
<feature type="transmembrane region" description="Helical" evidence="7">
    <location>
        <begin position="213"/>
        <end position="233"/>
    </location>
</feature>
<dbReference type="EMBL" id="JANBQB010000080">
    <property type="protein sequence ID" value="KAJ1982720.1"/>
    <property type="molecule type" value="Genomic_DNA"/>
</dbReference>
<keyword evidence="2" id="KW-0813">Transport</keyword>
<dbReference type="OrthoDB" id="999962at2759"/>
<dbReference type="AlphaFoldDB" id="A0A9W8B570"/>
<dbReference type="Pfam" id="PF08449">
    <property type="entry name" value="UAA"/>
    <property type="match status" value="1"/>
</dbReference>
<evidence type="ECO:0000256" key="1">
    <source>
        <dbReference type="ARBA" id="ARBA00004127"/>
    </source>
</evidence>
<dbReference type="GO" id="GO:0005464">
    <property type="term" value="F:UDP-xylose transmembrane transporter activity"/>
    <property type="evidence" value="ECO:0007669"/>
    <property type="project" value="TreeGrafter"/>
</dbReference>
<evidence type="ECO:0000313" key="8">
    <source>
        <dbReference type="EMBL" id="KAJ1982720.1"/>
    </source>
</evidence>
<keyword evidence="5 7" id="KW-1133">Transmembrane helix</keyword>
<dbReference type="Proteomes" id="UP001151582">
    <property type="component" value="Unassembled WGS sequence"/>
</dbReference>
<evidence type="ECO:0000256" key="5">
    <source>
        <dbReference type="ARBA" id="ARBA00022989"/>
    </source>
</evidence>
<dbReference type="GO" id="GO:0000139">
    <property type="term" value="C:Golgi membrane"/>
    <property type="evidence" value="ECO:0007669"/>
    <property type="project" value="TreeGrafter"/>
</dbReference>
<sequence>MDHAKPAQMAPKNTSGIWWVWPLVLPDWLLITALIFGGCCSNVFALESIVQSVPHAGHFITFGQFAFVALEGLIRHLEWTPRPASRDAMVQGDNQNDSPPLELSRSWWLRLKPRVVPWYRWMSMVVLYFTVSILNNWALAFISVPLHIVFRSGSLMMNMIVGYLAMGKRYSVAQVMAVACVTLGVTMATLGSQRDTTTNPSTARSREQNDKDTSAWLLGIGILVLAMVLIAVLGLMQERTYRQYSNAWREGMFYNHALALPLFAFFWPSILDQMRQIHQGPQAAVGPAIAVWLPSRWQTSTVGQALVAPQHTISIVWGYVALNIFTQYICAMGVNQLTARAPSLTVNLVLNLRKLISLVLSVVLFNNPFSHQAKLGCVLVFLGTFIYSQAGRRPSHSIKKTQ</sequence>
<evidence type="ECO:0000256" key="2">
    <source>
        <dbReference type="ARBA" id="ARBA00022448"/>
    </source>
</evidence>
<keyword evidence="3" id="KW-0762">Sugar transport</keyword>
<keyword evidence="6 7" id="KW-0472">Membrane</keyword>
<evidence type="ECO:0000313" key="9">
    <source>
        <dbReference type="Proteomes" id="UP001151582"/>
    </source>
</evidence>
<gene>
    <name evidence="8" type="primary">YEA4</name>
    <name evidence="8" type="ORF">H4R34_001595</name>
</gene>
<dbReference type="NCBIfam" id="TIGR00803">
    <property type="entry name" value="nst"/>
    <property type="match status" value="1"/>
</dbReference>
<feature type="transmembrane region" description="Helical" evidence="7">
    <location>
        <begin position="253"/>
        <end position="271"/>
    </location>
</feature>
<dbReference type="InterPro" id="IPR037185">
    <property type="entry name" value="EmrE-like"/>
</dbReference>
<evidence type="ECO:0000256" key="6">
    <source>
        <dbReference type="ARBA" id="ARBA00023136"/>
    </source>
</evidence>
<dbReference type="InterPro" id="IPR013657">
    <property type="entry name" value="SCL35B1-4/HUT1"/>
</dbReference>